<dbReference type="InterPro" id="IPR018511">
    <property type="entry name" value="Hemolysin-typ_Ca-bd_CS"/>
</dbReference>
<keyword evidence="2" id="KW-0964">Secreted</keyword>
<protein>
    <submittedName>
        <fullName evidence="4">Calcium-binding protein</fullName>
    </submittedName>
</protein>
<dbReference type="Proteomes" id="UP001284601">
    <property type="component" value="Unassembled WGS sequence"/>
</dbReference>
<dbReference type="SUPFAM" id="SSF51120">
    <property type="entry name" value="beta-Roll"/>
    <property type="match status" value="1"/>
</dbReference>
<dbReference type="InterPro" id="IPR001343">
    <property type="entry name" value="Hemolysn_Ca-bd"/>
</dbReference>
<gene>
    <name evidence="4" type="ORF">R7226_24670</name>
</gene>
<evidence type="ECO:0000256" key="2">
    <source>
        <dbReference type="ARBA" id="ARBA00022525"/>
    </source>
</evidence>
<dbReference type="PANTHER" id="PTHR38340">
    <property type="entry name" value="S-LAYER PROTEIN"/>
    <property type="match status" value="1"/>
</dbReference>
<name>A0ABU4HW65_9ACTN</name>
<dbReference type="PROSITE" id="PS00330">
    <property type="entry name" value="HEMOLYSIN_CALCIUM"/>
    <property type="match status" value="1"/>
</dbReference>
<dbReference type="InterPro" id="IPR050557">
    <property type="entry name" value="RTX_toxin/Mannuronan_C5-epim"/>
</dbReference>
<reference evidence="5" key="1">
    <citation type="submission" date="2023-07" db="EMBL/GenBank/DDBJ databases">
        <title>Conexibacter stalactiti sp. nov., isolated from stalactites in a lava cave and emended description of the genus Conexibacter.</title>
        <authorList>
            <person name="Lee S.D."/>
        </authorList>
    </citation>
    <scope>NUCLEOTIDE SEQUENCE [LARGE SCALE GENOMIC DNA]</scope>
    <source>
        <strain evidence="5">KCTC 39840</strain>
    </source>
</reference>
<comment type="subcellular location">
    <subcellularLocation>
        <location evidence="1">Secreted</location>
    </subcellularLocation>
</comment>
<evidence type="ECO:0000256" key="3">
    <source>
        <dbReference type="SAM" id="MobiDB-lite"/>
    </source>
</evidence>
<accession>A0ABU4HW65</accession>
<evidence type="ECO:0000313" key="4">
    <source>
        <dbReference type="EMBL" id="MDW5597567.1"/>
    </source>
</evidence>
<feature type="compositionally biased region" description="Basic and acidic residues" evidence="3">
    <location>
        <begin position="383"/>
        <end position="393"/>
    </location>
</feature>
<dbReference type="InterPro" id="IPR011049">
    <property type="entry name" value="Serralysin-like_metalloprot_C"/>
</dbReference>
<keyword evidence="5" id="KW-1185">Reference proteome</keyword>
<dbReference type="EMBL" id="JAWSTH010000093">
    <property type="protein sequence ID" value="MDW5597567.1"/>
    <property type="molecule type" value="Genomic_DNA"/>
</dbReference>
<organism evidence="4 5">
    <name type="scientific">Conexibacter stalactiti</name>
    <dbReference type="NCBI Taxonomy" id="1940611"/>
    <lineage>
        <taxon>Bacteria</taxon>
        <taxon>Bacillati</taxon>
        <taxon>Actinomycetota</taxon>
        <taxon>Thermoleophilia</taxon>
        <taxon>Solirubrobacterales</taxon>
        <taxon>Conexibacteraceae</taxon>
        <taxon>Conexibacter</taxon>
    </lineage>
</organism>
<dbReference type="Gene3D" id="2.150.10.10">
    <property type="entry name" value="Serralysin-like metalloprotease, C-terminal"/>
    <property type="match status" value="2"/>
</dbReference>
<dbReference type="Pfam" id="PF00353">
    <property type="entry name" value="HemolysinCabind"/>
    <property type="match status" value="2"/>
</dbReference>
<proteinExistence type="predicted"/>
<dbReference type="PRINTS" id="PR00313">
    <property type="entry name" value="CABNDNGRPT"/>
</dbReference>
<feature type="region of interest" description="Disordered" evidence="3">
    <location>
        <begin position="326"/>
        <end position="393"/>
    </location>
</feature>
<evidence type="ECO:0000313" key="5">
    <source>
        <dbReference type="Proteomes" id="UP001284601"/>
    </source>
</evidence>
<comment type="caution">
    <text evidence="4">The sequence shown here is derived from an EMBL/GenBank/DDBJ whole genome shotgun (WGS) entry which is preliminary data.</text>
</comment>
<evidence type="ECO:0000256" key="1">
    <source>
        <dbReference type="ARBA" id="ARBA00004613"/>
    </source>
</evidence>
<feature type="compositionally biased region" description="Basic and acidic residues" evidence="3">
    <location>
        <begin position="337"/>
        <end position="369"/>
    </location>
</feature>
<dbReference type="PANTHER" id="PTHR38340:SF1">
    <property type="entry name" value="S-LAYER PROTEIN"/>
    <property type="match status" value="1"/>
</dbReference>
<sequence>MHRTLRAAGLAATLPARARLGVLLGAVLALGLLLPSTGAAMRHLSSDVGDADPCASTGDDGGVLVKRNIGGRDSLRPVDVLLQCSPKMEIPFGTLIADDIVAKHYGGNWRGSPFFRGDMDYSDSDSRFRWLNTNGAPFIHGNIAEALRLQTFQGNRAIANALIAAGSSAITAIGASVIVCAVGGLPTFGIACATIPAAIGGAVVAAVTAAATAVVKDFLTAQYNRYSAMADADWFVWSDTKVFWNSFGDITDTMINPSLTNPNPNPFRTDHVRIGVQFSNVATGQGAEYFSATAKDASASATAAQRAPDATLEGRSLGEQIATTNFNAGTRGISPAGEKRVRTGTDARDTLRGADGDDTLRGRGNDDRVYAGAGADNVDGGAGDDRLDGEAGRDNLFAGPGDDRVVGGAGHDVLLGGPGRDVLAGGPGSDMIVDAQGPTVVRTGAGGRGGDFVNVRDGRDDDVVICSGGRSRVVVDRGDEVRGRCGAVVRRGRILRMPVRR</sequence>
<dbReference type="RefSeq" id="WP_318600033.1">
    <property type="nucleotide sequence ID" value="NZ_JAWSTH010000093.1"/>
</dbReference>